<dbReference type="Proteomes" id="UP000233256">
    <property type="component" value="Unassembled WGS sequence"/>
</dbReference>
<dbReference type="Pfam" id="PF13432">
    <property type="entry name" value="TPR_16"/>
    <property type="match status" value="1"/>
</dbReference>
<dbReference type="InterPro" id="IPR011990">
    <property type="entry name" value="TPR-like_helical_dom_sf"/>
</dbReference>
<evidence type="ECO:0000313" key="4">
    <source>
        <dbReference type="EMBL" id="PKK91400.1"/>
    </source>
</evidence>
<dbReference type="SUPFAM" id="SSF48439">
    <property type="entry name" value="Protein prenylyltransferase"/>
    <property type="match status" value="1"/>
</dbReference>
<dbReference type="EMBL" id="PGXC01000003">
    <property type="protein sequence ID" value="PKK91400.1"/>
    <property type="molecule type" value="Genomic_DNA"/>
</dbReference>
<proteinExistence type="predicted"/>
<evidence type="ECO:0000256" key="2">
    <source>
        <dbReference type="ARBA" id="ARBA00022803"/>
    </source>
</evidence>
<dbReference type="PANTHER" id="PTHR44943">
    <property type="entry name" value="CELLULOSE SYNTHASE OPERON PROTEIN C"/>
    <property type="match status" value="1"/>
</dbReference>
<name>A0A2N1PSU5_9BACT</name>
<evidence type="ECO:0000256" key="1">
    <source>
        <dbReference type="ARBA" id="ARBA00022737"/>
    </source>
</evidence>
<dbReference type="AlphaFoldDB" id="A0A2N1PSU5"/>
<gene>
    <name evidence="4" type="ORF">CVV64_06450</name>
</gene>
<feature type="repeat" description="TPR" evidence="3">
    <location>
        <begin position="447"/>
        <end position="480"/>
    </location>
</feature>
<evidence type="ECO:0000256" key="3">
    <source>
        <dbReference type="PROSITE-ProRule" id="PRU00339"/>
    </source>
</evidence>
<protein>
    <submittedName>
        <fullName evidence="4">Uncharacterized protein</fullName>
    </submittedName>
</protein>
<dbReference type="PROSITE" id="PS50005">
    <property type="entry name" value="TPR"/>
    <property type="match status" value="2"/>
</dbReference>
<evidence type="ECO:0000313" key="5">
    <source>
        <dbReference type="Proteomes" id="UP000233256"/>
    </source>
</evidence>
<organism evidence="4 5">
    <name type="scientific">Candidatus Wallbacteria bacterium HGW-Wallbacteria-1</name>
    <dbReference type="NCBI Taxonomy" id="2013854"/>
    <lineage>
        <taxon>Bacteria</taxon>
        <taxon>Candidatus Walliibacteriota</taxon>
    </lineage>
</organism>
<sequence length="936" mass="105042">MQKRTVSISAISTIFIFLLIASMLQLPTIAGSGDKALVANPVVDRLQESSETLKSLGMFRIDTGSDLFSRPVPDFNVLDPKYSDVQLAKNLELVKKSMNDQAEIIDVTLETISRFVRAQTYSFTDPEYGLHSVNALMEAIKTEKKESSAYYLLAQIASSMLRGNNSRADEKNENSEISQGIGLLKNSDQPFAKLLKGIVEAYYLHSPETEKTLLRLLKEKSNDPHFHYAMGSVFLALEEISDFSNLMMHAPRSFEIALILTSSDDRLLNRITNKFVDLLEKYDREKREAPLWLTEYTYKKLIQMDPENPVSRNNLGYFYANLNIKLEEALENCEKAVSLDPENPYFLDSLGWVLFRLGRFTESMEKLEKACALNSQVPEIRGHLANVHFVLGNKKKSIEELRNLVLLDPDNATARNNLGFLLADLNMDYNEALENCSRAVALAPDDPVFTDSLGWVHFKLGNLPEAVRLLEKAISMKPSMAEAMVHLSNALMASEETDRAIKLLERAIGCNPLAEGLTEAAGLAFALKTMENTIHSNSGNHKGRTPFAVMESMAQLCEAKGLAPRALKHYRELQKNFPDNPNLKLKISSLQKISSIINTDNFIQISADSPTVIMDRDLDFLPSTTLQFTKINRESIIKILSALQKNFSAMESMNLKPLLPIFGRDVIQFLHSENEINYVTAISFFNAEERNNVLQAMRTLATLLNLFRSIPLEERIISNENLTLWTVKGNETLLTLYLGSDKLVLSNSHQTARNIALNKKPTGNTLISDKIFGKLWAANPGIDPQSTVFISGDLIRNITLKYPVFGMIKELEELQKIAGVLERIRLSDRDTLIEDYSILPLSSNMASKVTDYLNSIMEIAKPVYESEGMNIAMITSQKNGVVQASLTIKGFLRISELIKKQLKNNSSPLLRLIRGLKSIQKNNSSPVQKNSVPDQR</sequence>
<dbReference type="InterPro" id="IPR019734">
    <property type="entry name" value="TPR_rpt"/>
</dbReference>
<dbReference type="PANTHER" id="PTHR44943:SF8">
    <property type="entry name" value="TPR REPEAT-CONTAINING PROTEIN MJ0263"/>
    <property type="match status" value="1"/>
</dbReference>
<keyword evidence="2 3" id="KW-0802">TPR repeat</keyword>
<accession>A0A2N1PSU5</accession>
<reference evidence="4 5" key="1">
    <citation type="journal article" date="2017" name="ISME J.">
        <title>Potential for microbial H2 and metal transformations associated with novel bacteria and archaea in deep terrestrial subsurface sediments.</title>
        <authorList>
            <person name="Hernsdorf A.W."/>
            <person name="Amano Y."/>
            <person name="Miyakawa K."/>
            <person name="Ise K."/>
            <person name="Suzuki Y."/>
            <person name="Anantharaman K."/>
            <person name="Probst A."/>
            <person name="Burstein D."/>
            <person name="Thomas B.C."/>
            <person name="Banfield J.F."/>
        </authorList>
    </citation>
    <scope>NUCLEOTIDE SEQUENCE [LARGE SCALE GENOMIC DNA]</scope>
    <source>
        <strain evidence="4">HGW-Wallbacteria-1</strain>
    </source>
</reference>
<dbReference type="SMART" id="SM00028">
    <property type="entry name" value="TPR"/>
    <property type="match status" value="7"/>
</dbReference>
<dbReference type="Gene3D" id="1.25.40.10">
    <property type="entry name" value="Tetratricopeptide repeat domain"/>
    <property type="match status" value="1"/>
</dbReference>
<dbReference type="Pfam" id="PF14559">
    <property type="entry name" value="TPR_19"/>
    <property type="match status" value="1"/>
</dbReference>
<comment type="caution">
    <text evidence="4">The sequence shown here is derived from an EMBL/GenBank/DDBJ whole genome shotgun (WGS) entry which is preliminary data.</text>
</comment>
<dbReference type="Pfam" id="PF13431">
    <property type="entry name" value="TPR_17"/>
    <property type="match status" value="1"/>
</dbReference>
<dbReference type="InterPro" id="IPR051685">
    <property type="entry name" value="Ycf3/AcsC/BcsC/TPR_MFPF"/>
</dbReference>
<keyword evidence="1" id="KW-0677">Repeat</keyword>
<feature type="repeat" description="TPR" evidence="3">
    <location>
        <begin position="481"/>
        <end position="514"/>
    </location>
</feature>